<accession>A0A0H5R1P1</accession>
<feature type="non-terminal residue" evidence="2">
    <location>
        <position position="206"/>
    </location>
</feature>
<name>A0A0H5R1P1_9EUKA</name>
<organism evidence="2">
    <name type="scientific">Spongospora subterranea</name>
    <dbReference type="NCBI Taxonomy" id="70186"/>
    <lineage>
        <taxon>Eukaryota</taxon>
        <taxon>Sar</taxon>
        <taxon>Rhizaria</taxon>
        <taxon>Endomyxa</taxon>
        <taxon>Phytomyxea</taxon>
        <taxon>Plasmodiophorida</taxon>
        <taxon>Plasmodiophoridae</taxon>
        <taxon>Spongospora</taxon>
    </lineage>
</organism>
<evidence type="ECO:0000313" key="2">
    <source>
        <dbReference type="EMBL" id="CRZ07837.1"/>
    </source>
</evidence>
<dbReference type="AlphaFoldDB" id="A0A0H5R1P1"/>
<evidence type="ECO:0000256" key="1">
    <source>
        <dbReference type="SAM" id="MobiDB-lite"/>
    </source>
</evidence>
<reference evidence="2" key="1">
    <citation type="submission" date="2015-04" db="EMBL/GenBank/DDBJ databases">
        <title>The genome sequence of the plant pathogenic Rhizarian Plasmodiophora brassicae reveals insights in its biotrophic life cycle and the origin of chitin synthesis.</title>
        <authorList>
            <person name="Schwelm A."/>
            <person name="Fogelqvist J."/>
            <person name="Knaust A."/>
            <person name="Julke S."/>
            <person name="Lilja T."/>
            <person name="Dhandapani V."/>
            <person name="Bonilla-Rosso G."/>
            <person name="Karlsson M."/>
            <person name="Shevchenko A."/>
            <person name="Choi S.R."/>
            <person name="Kim H.G."/>
            <person name="Park J.Y."/>
            <person name="Lim Y.P."/>
            <person name="Ludwig-Muller J."/>
            <person name="Dixelius C."/>
        </authorList>
    </citation>
    <scope>NUCLEOTIDE SEQUENCE</scope>
    <source>
        <tissue evidence="2">Potato root galls</tissue>
    </source>
</reference>
<sequence length="206" mass="21916">KRPTEALAVPDGGTAVNGSSSRDQVFQETLPPSTLAYECDPISAISADDSDSAPYRSDFYDADRHLSFDATDLSYERHFEASAIHDGATSVNGRALLDPVFQGTVPPSNLTNECDPISAVSADESDSVPYQTDFHDVDRQLSLNATDLSHESHTETFAVSDGATAVNVPSLLGSVSQETVPPHLTYECDPTCAGSPDESDSAPYQT</sequence>
<proteinExistence type="predicted"/>
<feature type="non-terminal residue" evidence="2">
    <location>
        <position position="1"/>
    </location>
</feature>
<dbReference type="EMBL" id="HACM01007395">
    <property type="protein sequence ID" value="CRZ07837.1"/>
    <property type="molecule type" value="Transcribed_RNA"/>
</dbReference>
<feature type="region of interest" description="Disordered" evidence="1">
    <location>
        <begin position="1"/>
        <end position="24"/>
    </location>
</feature>
<protein>
    <submittedName>
        <fullName evidence="2">Uncharacterized protein</fullName>
    </submittedName>
</protein>